<proteinExistence type="predicted"/>
<comment type="caution">
    <text evidence="2">The sequence shown here is derived from an EMBL/GenBank/DDBJ whole genome shotgun (WGS) entry which is preliminary data.</text>
</comment>
<dbReference type="Proteomes" id="UP001596122">
    <property type="component" value="Unassembled WGS sequence"/>
</dbReference>
<accession>A0ABW0GQE3</accession>
<keyword evidence="3" id="KW-1185">Reference proteome</keyword>
<dbReference type="RefSeq" id="WP_340269686.1">
    <property type="nucleotide sequence ID" value="NZ_JBBEOG010000005.1"/>
</dbReference>
<sequence length="340" mass="38665">MSGQPDDMALRAELRRLLAELPPEQRSQLPTDANGEPTLEVVWALYRYDRSVDGVFNWTEVRRLTRAEGEAVQEALREVYQVTRGLDAFLAFSWGDLCNARNELLRQVRMDTRPHEFMPALVEFRIIGFSTALKLYHEDVLARVRRDGDRKLTARVEAEFSATYEGSFAYRLAYAMRNSFLHGARDLVTLHMTARLAADGVTRESEARAELKKSAFITTRTNGAVRQEVRETVDELDLFELTAQAYTEVRLLQDRLTPLLHPEAPAAAALISRYIEELRGERPHFHEYIDGWPTRGILQTMTLDKEGLAYVAAQVGKQVDFDESPPSGPMGALPVYPRHD</sequence>
<feature type="region of interest" description="Disordered" evidence="1">
    <location>
        <begin position="320"/>
        <end position="340"/>
    </location>
</feature>
<name>A0ABW0GQE3_9MICO</name>
<evidence type="ECO:0000256" key="1">
    <source>
        <dbReference type="SAM" id="MobiDB-lite"/>
    </source>
</evidence>
<evidence type="ECO:0000313" key="3">
    <source>
        <dbReference type="Proteomes" id="UP001596122"/>
    </source>
</evidence>
<protein>
    <submittedName>
        <fullName evidence="2">Uncharacterized protein</fullName>
    </submittedName>
</protein>
<dbReference type="EMBL" id="JBHSLD010000014">
    <property type="protein sequence ID" value="MFC5382168.1"/>
    <property type="molecule type" value="Genomic_DNA"/>
</dbReference>
<reference evidence="3" key="1">
    <citation type="journal article" date="2019" name="Int. J. Syst. Evol. Microbiol.">
        <title>The Global Catalogue of Microorganisms (GCM) 10K type strain sequencing project: providing services to taxonomists for standard genome sequencing and annotation.</title>
        <authorList>
            <consortium name="The Broad Institute Genomics Platform"/>
            <consortium name="The Broad Institute Genome Sequencing Center for Infectious Disease"/>
            <person name="Wu L."/>
            <person name="Ma J."/>
        </authorList>
    </citation>
    <scope>NUCLEOTIDE SEQUENCE [LARGE SCALE GENOMIC DNA]</scope>
    <source>
        <strain evidence="3">CCUG 43114</strain>
    </source>
</reference>
<evidence type="ECO:0000313" key="2">
    <source>
        <dbReference type="EMBL" id="MFC5382168.1"/>
    </source>
</evidence>
<gene>
    <name evidence="2" type="ORF">ACFPJ6_15470</name>
</gene>
<organism evidence="2 3">
    <name type="scientific">Aquipuribacter nitratireducens</name>
    <dbReference type="NCBI Taxonomy" id="650104"/>
    <lineage>
        <taxon>Bacteria</taxon>
        <taxon>Bacillati</taxon>
        <taxon>Actinomycetota</taxon>
        <taxon>Actinomycetes</taxon>
        <taxon>Micrococcales</taxon>
        <taxon>Intrasporangiaceae</taxon>
        <taxon>Aquipuribacter</taxon>
    </lineage>
</organism>